<gene>
    <name evidence="2" type="ORF">PoB_005711400</name>
</gene>
<feature type="region of interest" description="Disordered" evidence="1">
    <location>
        <begin position="99"/>
        <end position="135"/>
    </location>
</feature>
<dbReference type="EMBL" id="BLXT01006250">
    <property type="protein sequence ID" value="GFO30609.1"/>
    <property type="molecule type" value="Genomic_DNA"/>
</dbReference>
<reference evidence="2 3" key="1">
    <citation type="journal article" date="2021" name="Elife">
        <title>Chloroplast acquisition without the gene transfer in kleptoplastic sea slugs, Plakobranchus ocellatus.</title>
        <authorList>
            <person name="Maeda T."/>
            <person name="Takahashi S."/>
            <person name="Yoshida T."/>
            <person name="Shimamura S."/>
            <person name="Takaki Y."/>
            <person name="Nagai Y."/>
            <person name="Toyoda A."/>
            <person name="Suzuki Y."/>
            <person name="Arimoto A."/>
            <person name="Ishii H."/>
            <person name="Satoh N."/>
            <person name="Nishiyama T."/>
            <person name="Hasebe M."/>
            <person name="Maruyama T."/>
            <person name="Minagawa J."/>
            <person name="Obokata J."/>
            <person name="Shigenobu S."/>
        </authorList>
    </citation>
    <scope>NUCLEOTIDE SEQUENCE [LARGE SCALE GENOMIC DNA]</scope>
</reference>
<evidence type="ECO:0000313" key="2">
    <source>
        <dbReference type="EMBL" id="GFO30609.1"/>
    </source>
</evidence>
<sequence>MSVQTPKRAHWEIRTLEVQMHPFASSVYGVTTETQTARRKSQTAGTTPCNRSNLKSRVAGDTVTLLRTSPRVPREWRKCVGMGTVKFELGEALLSRTVSPHDATRSVFQDRKEPEHAEEPCGVNNSSIEDESAGGWTEEVRSYQFHSHMKDHQMLRS</sequence>
<name>A0AAV4CHD2_9GAST</name>
<feature type="compositionally biased region" description="Polar residues" evidence="1">
    <location>
        <begin position="42"/>
        <end position="54"/>
    </location>
</feature>
<evidence type="ECO:0000256" key="1">
    <source>
        <dbReference type="SAM" id="MobiDB-lite"/>
    </source>
</evidence>
<dbReference type="AlphaFoldDB" id="A0AAV4CHD2"/>
<feature type="region of interest" description="Disordered" evidence="1">
    <location>
        <begin position="34"/>
        <end position="54"/>
    </location>
</feature>
<organism evidence="2 3">
    <name type="scientific">Plakobranchus ocellatus</name>
    <dbReference type="NCBI Taxonomy" id="259542"/>
    <lineage>
        <taxon>Eukaryota</taxon>
        <taxon>Metazoa</taxon>
        <taxon>Spiralia</taxon>
        <taxon>Lophotrochozoa</taxon>
        <taxon>Mollusca</taxon>
        <taxon>Gastropoda</taxon>
        <taxon>Heterobranchia</taxon>
        <taxon>Euthyneura</taxon>
        <taxon>Panpulmonata</taxon>
        <taxon>Sacoglossa</taxon>
        <taxon>Placobranchoidea</taxon>
        <taxon>Plakobranchidae</taxon>
        <taxon>Plakobranchus</taxon>
    </lineage>
</organism>
<keyword evidence="3" id="KW-1185">Reference proteome</keyword>
<feature type="compositionally biased region" description="Basic and acidic residues" evidence="1">
    <location>
        <begin position="102"/>
        <end position="119"/>
    </location>
</feature>
<evidence type="ECO:0000313" key="3">
    <source>
        <dbReference type="Proteomes" id="UP000735302"/>
    </source>
</evidence>
<accession>A0AAV4CHD2</accession>
<comment type="caution">
    <text evidence="2">The sequence shown here is derived from an EMBL/GenBank/DDBJ whole genome shotgun (WGS) entry which is preliminary data.</text>
</comment>
<protein>
    <submittedName>
        <fullName evidence="2">Uncharacterized protein</fullName>
    </submittedName>
</protein>
<dbReference type="Proteomes" id="UP000735302">
    <property type="component" value="Unassembled WGS sequence"/>
</dbReference>
<proteinExistence type="predicted"/>